<evidence type="ECO:0000313" key="3">
    <source>
        <dbReference type="Proteomes" id="UP001140076"/>
    </source>
</evidence>
<dbReference type="AlphaFoldDB" id="A0A9X3NPW4"/>
<feature type="region of interest" description="Disordered" evidence="1">
    <location>
        <begin position="1"/>
        <end position="22"/>
    </location>
</feature>
<sequence>MAESDEAGCDEEWQSAMSQPARVDTQTLDRWKWIATRAVEELAMAGLPVTTGLPPSLGGGVEVEVDPLSDPTGGVYLRWQAHGQLIRPALEEFSARSGGAAGEPGAAGGDSAVRHHDTVCEAMVTAMATILTSAGFTVRRAGEVNDFADGLYIDAAPDPRRLEERTWHP</sequence>
<reference evidence="2" key="1">
    <citation type="submission" date="2021-10" db="EMBL/GenBank/DDBJ databases">
        <title>Streptomonospora sp. nov., isolated from mangrove soil.</title>
        <authorList>
            <person name="Chen X."/>
            <person name="Ge X."/>
            <person name="Liu W."/>
        </authorList>
    </citation>
    <scope>NUCLEOTIDE SEQUENCE</scope>
    <source>
        <strain evidence="2">S1-112</strain>
    </source>
</reference>
<protein>
    <submittedName>
        <fullName evidence="2">Uncharacterized protein</fullName>
    </submittedName>
</protein>
<dbReference type="RefSeq" id="WP_270073360.1">
    <property type="nucleotide sequence ID" value="NZ_JAJAQC010000030.1"/>
</dbReference>
<dbReference type="EMBL" id="JAJAQC010000030">
    <property type="protein sequence ID" value="MDA0566101.1"/>
    <property type="molecule type" value="Genomic_DNA"/>
</dbReference>
<proteinExistence type="predicted"/>
<evidence type="ECO:0000256" key="1">
    <source>
        <dbReference type="SAM" id="MobiDB-lite"/>
    </source>
</evidence>
<accession>A0A9X3NPW4</accession>
<name>A0A9X3NPW4_9ACTN</name>
<gene>
    <name evidence="2" type="ORF">LG943_17530</name>
</gene>
<dbReference type="Proteomes" id="UP001140076">
    <property type="component" value="Unassembled WGS sequence"/>
</dbReference>
<keyword evidence="3" id="KW-1185">Reference proteome</keyword>
<comment type="caution">
    <text evidence="2">The sequence shown here is derived from an EMBL/GenBank/DDBJ whole genome shotgun (WGS) entry which is preliminary data.</text>
</comment>
<organism evidence="2 3">
    <name type="scientific">Streptomonospora mangrovi</name>
    <dbReference type="NCBI Taxonomy" id="2883123"/>
    <lineage>
        <taxon>Bacteria</taxon>
        <taxon>Bacillati</taxon>
        <taxon>Actinomycetota</taxon>
        <taxon>Actinomycetes</taxon>
        <taxon>Streptosporangiales</taxon>
        <taxon>Nocardiopsidaceae</taxon>
        <taxon>Streptomonospora</taxon>
    </lineage>
</organism>
<feature type="compositionally biased region" description="Acidic residues" evidence="1">
    <location>
        <begin position="1"/>
        <end position="13"/>
    </location>
</feature>
<evidence type="ECO:0000313" key="2">
    <source>
        <dbReference type="EMBL" id="MDA0566101.1"/>
    </source>
</evidence>